<dbReference type="SUPFAM" id="SSF52172">
    <property type="entry name" value="CheY-like"/>
    <property type="match status" value="1"/>
</dbReference>
<dbReference type="PROSITE" id="PS50109">
    <property type="entry name" value="HIS_KIN"/>
    <property type="match status" value="1"/>
</dbReference>
<evidence type="ECO:0000256" key="8">
    <source>
        <dbReference type="SAM" id="MobiDB-lite"/>
    </source>
</evidence>
<dbReference type="GO" id="GO:0000155">
    <property type="term" value="F:phosphorelay sensor kinase activity"/>
    <property type="evidence" value="ECO:0007669"/>
    <property type="project" value="InterPro"/>
</dbReference>
<feature type="modified residue" description="4-aspartylphosphate" evidence="6">
    <location>
        <position position="1022"/>
    </location>
</feature>
<dbReference type="Pfam" id="PF00512">
    <property type="entry name" value="HisKA"/>
    <property type="match status" value="1"/>
</dbReference>
<evidence type="ECO:0000256" key="3">
    <source>
        <dbReference type="ARBA" id="ARBA00022553"/>
    </source>
</evidence>
<feature type="region of interest" description="Disordered" evidence="8">
    <location>
        <begin position="405"/>
        <end position="461"/>
    </location>
</feature>
<protein>
    <recommendedName>
        <fullName evidence="2">histidine kinase</fullName>
        <ecNumber evidence="2">2.7.13.3</ecNumber>
    </recommendedName>
</protein>
<keyword evidence="14" id="KW-1185">Reference proteome</keyword>
<name>A0A9N8D7H6_9STRA</name>
<dbReference type="InterPro" id="IPR035965">
    <property type="entry name" value="PAS-like_dom_sf"/>
</dbReference>
<dbReference type="PROSITE" id="PS50110">
    <property type="entry name" value="RESPONSE_REGULATORY"/>
    <property type="match status" value="1"/>
</dbReference>
<keyword evidence="5" id="KW-0418">Kinase</keyword>
<dbReference type="Gene3D" id="3.30.565.10">
    <property type="entry name" value="Histidine kinase-like ATPase, C-terminal domain"/>
    <property type="match status" value="1"/>
</dbReference>
<dbReference type="CDD" id="cd00130">
    <property type="entry name" value="PAS"/>
    <property type="match status" value="2"/>
</dbReference>
<evidence type="ECO:0000256" key="5">
    <source>
        <dbReference type="ARBA" id="ARBA00022777"/>
    </source>
</evidence>
<dbReference type="SUPFAM" id="SSF55874">
    <property type="entry name" value="ATPase domain of HSP90 chaperone/DNA topoisomerase II/histidine kinase"/>
    <property type="match status" value="1"/>
</dbReference>
<reference evidence="13" key="1">
    <citation type="submission" date="2020-06" db="EMBL/GenBank/DDBJ databases">
        <authorList>
            <consortium name="Plant Systems Biology data submission"/>
        </authorList>
    </citation>
    <scope>NUCLEOTIDE SEQUENCE</scope>
    <source>
        <strain evidence="13">D6</strain>
    </source>
</reference>
<dbReference type="InterPro" id="IPR000014">
    <property type="entry name" value="PAS"/>
</dbReference>
<evidence type="ECO:0000313" key="13">
    <source>
        <dbReference type="EMBL" id="CAB9496650.1"/>
    </source>
</evidence>
<feature type="compositionally biased region" description="Basic and acidic residues" evidence="8">
    <location>
        <begin position="550"/>
        <end position="559"/>
    </location>
</feature>
<evidence type="ECO:0000256" key="6">
    <source>
        <dbReference type="PROSITE-ProRule" id="PRU00169"/>
    </source>
</evidence>
<feature type="compositionally biased region" description="Basic and acidic residues" evidence="8">
    <location>
        <begin position="417"/>
        <end position="426"/>
    </location>
</feature>
<gene>
    <name evidence="13" type="ORF">SEMRO_7_G006190.1</name>
</gene>
<evidence type="ECO:0000259" key="10">
    <source>
        <dbReference type="PROSITE" id="PS50110"/>
    </source>
</evidence>
<dbReference type="OrthoDB" id="48749at2759"/>
<dbReference type="GO" id="GO:0005886">
    <property type="term" value="C:plasma membrane"/>
    <property type="evidence" value="ECO:0007669"/>
    <property type="project" value="TreeGrafter"/>
</dbReference>
<evidence type="ECO:0000259" key="9">
    <source>
        <dbReference type="PROSITE" id="PS50109"/>
    </source>
</evidence>
<keyword evidence="7" id="KW-0175">Coiled coil</keyword>
<dbReference type="Gene3D" id="1.10.287.130">
    <property type="match status" value="1"/>
</dbReference>
<evidence type="ECO:0000256" key="4">
    <source>
        <dbReference type="ARBA" id="ARBA00022679"/>
    </source>
</evidence>
<dbReference type="Gene3D" id="3.40.50.2300">
    <property type="match status" value="1"/>
</dbReference>
<feature type="coiled-coil region" evidence="7">
    <location>
        <begin position="266"/>
        <end position="293"/>
    </location>
</feature>
<dbReference type="InterPro" id="IPR001610">
    <property type="entry name" value="PAC"/>
</dbReference>
<dbReference type="InterPro" id="IPR003594">
    <property type="entry name" value="HATPase_dom"/>
</dbReference>
<dbReference type="PANTHER" id="PTHR43047">
    <property type="entry name" value="TWO-COMPONENT HISTIDINE PROTEIN KINASE"/>
    <property type="match status" value="1"/>
</dbReference>
<dbReference type="PROSITE" id="PS50112">
    <property type="entry name" value="PAS"/>
    <property type="match status" value="1"/>
</dbReference>
<accession>A0A9N8D7H6</accession>
<dbReference type="PANTHER" id="PTHR43047:SF72">
    <property type="entry name" value="OSMOSENSING HISTIDINE PROTEIN KINASE SLN1"/>
    <property type="match status" value="1"/>
</dbReference>
<feature type="region of interest" description="Disordered" evidence="8">
    <location>
        <begin position="493"/>
        <end position="568"/>
    </location>
</feature>
<dbReference type="Gene3D" id="3.30.450.20">
    <property type="entry name" value="PAS domain"/>
    <property type="match status" value="2"/>
</dbReference>
<feature type="domain" description="PAS" evidence="11">
    <location>
        <begin position="152"/>
        <end position="204"/>
    </location>
</feature>
<feature type="region of interest" description="Disordered" evidence="8">
    <location>
        <begin position="360"/>
        <end position="392"/>
    </location>
</feature>
<feature type="region of interest" description="Disordered" evidence="8">
    <location>
        <begin position="925"/>
        <end position="953"/>
    </location>
</feature>
<organism evidence="13 14">
    <name type="scientific">Seminavis robusta</name>
    <dbReference type="NCBI Taxonomy" id="568900"/>
    <lineage>
        <taxon>Eukaryota</taxon>
        <taxon>Sar</taxon>
        <taxon>Stramenopiles</taxon>
        <taxon>Ochrophyta</taxon>
        <taxon>Bacillariophyta</taxon>
        <taxon>Bacillariophyceae</taxon>
        <taxon>Bacillariophycidae</taxon>
        <taxon>Naviculales</taxon>
        <taxon>Naviculaceae</taxon>
        <taxon>Seminavis</taxon>
    </lineage>
</organism>
<dbReference type="NCBIfam" id="TIGR00229">
    <property type="entry name" value="sensory_box"/>
    <property type="match status" value="1"/>
</dbReference>
<keyword evidence="13" id="KW-0675">Receptor</keyword>
<feature type="domain" description="PAC" evidence="12">
    <location>
        <begin position="225"/>
        <end position="278"/>
    </location>
</feature>
<sequence length="1091" mass="120084">MTKLDLTISASTLECVAYDDHTAQVLRLPSLTSSSSDSIINTQVTTTKLPNILADEHELDKFKDALSQLKAQSQPSFQTINLVFRAPNAPQAAMPSDRSPLQGVFASPIRAIHTSGTLHLCCFTHITFNNANDSIRITALEYSRQHRCKLLHQEFASWLVEDHIEKSVIATTTSGTVVFWNRFASCLYQYSPQEALGKDIRDLISSKLSREQGDAMMAQMAKGAHFSSMYLCTRKDKTEFMAHVTTTPILDQQKQVQFVIGVSADYSQLHNVVTELEELNANLEKEVVARTEQLLTREKHLRMIGAAMKESDTGVLITNHNYKISWCNDAVSRMLGLKKDVILGMFPWDLPLQQERKHDNLNESSSNNQSGSNMDSSSSNLETSGEDEKASSLESYFLREKEINEECIESQPSPLPESDKGEDKNGTTDPDTTNIIGAGVPSLDDATIPSSPRTYYKPPKRPPVAAICYRIDRPSRPLHVMVSVEVMPPEAPISVKRSKSQSSRRQYQVGSESSSSLAFEPTKDQLLNKSSGDQREHPSLFPMDESSSVDDIRTRDANIKKSKTPPPQSRQFMITLRDITAERKAEEAQLIAERASAANEAKTQMMQMLSHELRTPLQGIMGVASTSMMDIEDNDGASTSNSNTATSPNNGGVKGAMYDSLSTILASSRLLLTLINNTLDTRKINADMMQKIEMSSVSMMHCIRDSFQYCGPFASINEAALELADPSGTNVKLPQILSTSTSKSNLLTGVLRKKHNVVGNRLRLEQVIVNLLSNGIKYTTPGTAVVASVRNSSLAAVLEEVKSAPSSSLKFLSEEDLKELDEKAASGDGDVAIFSVRDHGNGIPPEEYGKVFGEFQQLDVSAEKDNKYEGGGSGQSSGSGLGLNLSMKFVTLMHGHIWFENCTDGKGGVTFSFYLNSSRSQRDSLLAAGEEDAGGKSKRGSVMNESSRTDSFQEVELQQEKMARIRVLVIDDSMINLKVLARMMTKLKVQHCQTALSGAAALEYLEPIRNDPSLVPNLILCDLQMPGMDGYELMGHMREMDICSGPIIMACSADWGSETEGKCHDVGFDGLLRKPITVTYLREFLTNTKLN</sequence>
<comment type="caution">
    <text evidence="13">The sequence shown here is derived from an EMBL/GenBank/DDBJ whole genome shotgun (WGS) entry which is preliminary data.</text>
</comment>
<evidence type="ECO:0000259" key="11">
    <source>
        <dbReference type="PROSITE" id="PS50112"/>
    </source>
</evidence>
<dbReference type="InterPro" id="IPR005467">
    <property type="entry name" value="His_kinase_dom"/>
</dbReference>
<dbReference type="SMART" id="SM00387">
    <property type="entry name" value="HATPase_c"/>
    <property type="match status" value="1"/>
</dbReference>
<feature type="region of interest" description="Disordered" evidence="8">
    <location>
        <begin position="631"/>
        <end position="651"/>
    </location>
</feature>
<dbReference type="Proteomes" id="UP001153069">
    <property type="component" value="Unassembled WGS sequence"/>
</dbReference>
<dbReference type="GO" id="GO:0009927">
    <property type="term" value="F:histidine phosphotransfer kinase activity"/>
    <property type="evidence" value="ECO:0007669"/>
    <property type="project" value="TreeGrafter"/>
</dbReference>
<dbReference type="PROSITE" id="PS50113">
    <property type="entry name" value="PAC"/>
    <property type="match status" value="1"/>
</dbReference>
<dbReference type="EMBL" id="CAICTM010000007">
    <property type="protein sequence ID" value="CAB9496650.1"/>
    <property type="molecule type" value="Genomic_DNA"/>
</dbReference>
<dbReference type="CDD" id="cd00082">
    <property type="entry name" value="HisKA"/>
    <property type="match status" value="1"/>
</dbReference>
<dbReference type="InterPro" id="IPR036890">
    <property type="entry name" value="HATPase_C_sf"/>
</dbReference>
<dbReference type="SMART" id="SM00086">
    <property type="entry name" value="PAC"/>
    <property type="match status" value="1"/>
</dbReference>
<dbReference type="Pfam" id="PF02518">
    <property type="entry name" value="HATPase_c"/>
    <property type="match status" value="1"/>
</dbReference>
<feature type="compositionally biased region" description="Low complexity" evidence="8">
    <location>
        <begin position="500"/>
        <end position="509"/>
    </location>
</feature>
<dbReference type="SUPFAM" id="SSF55785">
    <property type="entry name" value="PYP-like sensor domain (PAS domain)"/>
    <property type="match status" value="2"/>
</dbReference>
<feature type="compositionally biased region" description="Low complexity" evidence="8">
    <location>
        <begin position="636"/>
        <end position="651"/>
    </location>
</feature>
<feature type="domain" description="Histidine kinase" evidence="9">
    <location>
        <begin position="608"/>
        <end position="919"/>
    </location>
</feature>
<proteinExistence type="predicted"/>
<evidence type="ECO:0000256" key="1">
    <source>
        <dbReference type="ARBA" id="ARBA00000085"/>
    </source>
</evidence>
<dbReference type="Pfam" id="PF13426">
    <property type="entry name" value="PAS_9"/>
    <property type="match status" value="2"/>
</dbReference>
<dbReference type="InterPro" id="IPR036097">
    <property type="entry name" value="HisK_dim/P_sf"/>
</dbReference>
<dbReference type="InterPro" id="IPR011006">
    <property type="entry name" value="CheY-like_superfamily"/>
</dbReference>
<dbReference type="SUPFAM" id="SSF47384">
    <property type="entry name" value="Homodimeric domain of signal transducing histidine kinase"/>
    <property type="match status" value="1"/>
</dbReference>
<feature type="compositionally biased region" description="Low complexity" evidence="8">
    <location>
        <begin position="362"/>
        <end position="380"/>
    </location>
</feature>
<dbReference type="PRINTS" id="PR00344">
    <property type="entry name" value="BCTRLSENSOR"/>
</dbReference>
<dbReference type="InterPro" id="IPR001789">
    <property type="entry name" value="Sig_transdc_resp-reg_receiver"/>
</dbReference>
<dbReference type="SMART" id="SM00388">
    <property type="entry name" value="HisKA"/>
    <property type="match status" value="1"/>
</dbReference>
<comment type="catalytic activity">
    <reaction evidence="1">
        <text>ATP + protein L-histidine = ADP + protein N-phospho-L-histidine.</text>
        <dbReference type="EC" id="2.7.13.3"/>
    </reaction>
</comment>
<evidence type="ECO:0000259" key="12">
    <source>
        <dbReference type="PROSITE" id="PS50113"/>
    </source>
</evidence>
<dbReference type="InterPro" id="IPR000700">
    <property type="entry name" value="PAS-assoc_C"/>
</dbReference>
<dbReference type="EC" id="2.7.13.3" evidence="2"/>
<dbReference type="CDD" id="cd17546">
    <property type="entry name" value="REC_hyHK_CKI1_RcsC-like"/>
    <property type="match status" value="1"/>
</dbReference>
<evidence type="ECO:0000313" key="14">
    <source>
        <dbReference type="Proteomes" id="UP001153069"/>
    </source>
</evidence>
<feature type="domain" description="Response regulatory" evidence="10">
    <location>
        <begin position="966"/>
        <end position="1089"/>
    </location>
</feature>
<dbReference type="AlphaFoldDB" id="A0A9N8D7H6"/>
<dbReference type="Pfam" id="PF00072">
    <property type="entry name" value="Response_reg"/>
    <property type="match status" value="1"/>
</dbReference>
<evidence type="ECO:0000256" key="2">
    <source>
        <dbReference type="ARBA" id="ARBA00012438"/>
    </source>
</evidence>
<keyword evidence="4" id="KW-0808">Transferase</keyword>
<dbReference type="SMART" id="SM00091">
    <property type="entry name" value="PAS"/>
    <property type="match status" value="2"/>
</dbReference>
<keyword evidence="3 6" id="KW-0597">Phosphoprotein</keyword>
<dbReference type="InterPro" id="IPR003661">
    <property type="entry name" value="HisK_dim/P_dom"/>
</dbReference>
<dbReference type="SMART" id="SM00448">
    <property type="entry name" value="REC"/>
    <property type="match status" value="1"/>
</dbReference>
<feature type="compositionally biased region" description="Polar residues" evidence="8">
    <location>
        <begin position="943"/>
        <end position="952"/>
    </location>
</feature>
<evidence type="ECO:0000256" key="7">
    <source>
        <dbReference type="SAM" id="Coils"/>
    </source>
</evidence>
<dbReference type="InterPro" id="IPR004358">
    <property type="entry name" value="Sig_transdc_His_kin-like_C"/>
</dbReference>